<evidence type="ECO:0000256" key="3">
    <source>
        <dbReference type="ARBA" id="ARBA00022452"/>
    </source>
</evidence>
<dbReference type="SUPFAM" id="SSF56935">
    <property type="entry name" value="Porins"/>
    <property type="match status" value="1"/>
</dbReference>
<keyword evidence="9 10" id="KW-0998">Cell outer membrane</keyword>
<dbReference type="SMART" id="SM00965">
    <property type="entry name" value="STN"/>
    <property type="match status" value="1"/>
</dbReference>
<dbReference type="Gene3D" id="2.170.130.10">
    <property type="entry name" value="TonB-dependent receptor, plug domain"/>
    <property type="match status" value="1"/>
</dbReference>
<dbReference type="InterPro" id="IPR012910">
    <property type="entry name" value="Plug_dom"/>
</dbReference>
<dbReference type="InterPro" id="IPR023996">
    <property type="entry name" value="TonB-dep_OMP_SusC/RagA"/>
</dbReference>
<feature type="chain" id="PRO_5012640013" evidence="12">
    <location>
        <begin position="22"/>
        <end position="1121"/>
    </location>
</feature>
<reference evidence="15" key="1">
    <citation type="submission" date="2017-02" db="EMBL/GenBank/DDBJ databases">
        <authorList>
            <person name="Varghese N."/>
            <person name="Submissions S."/>
        </authorList>
    </citation>
    <scope>NUCLEOTIDE SEQUENCE [LARGE SCALE GENOMIC DNA]</scope>
    <source>
        <strain evidence="15">DSM 24091</strain>
    </source>
</reference>
<evidence type="ECO:0000256" key="5">
    <source>
        <dbReference type="ARBA" id="ARBA00022692"/>
    </source>
</evidence>
<dbReference type="PROSITE" id="PS52016">
    <property type="entry name" value="TONB_DEPENDENT_REC_3"/>
    <property type="match status" value="1"/>
</dbReference>
<keyword evidence="12" id="KW-0732">Signal</keyword>
<keyword evidence="8 10" id="KW-0472">Membrane</keyword>
<dbReference type="OrthoDB" id="1094723at2"/>
<feature type="domain" description="Secretin/TonB short N-terminal" evidence="13">
    <location>
        <begin position="46"/>
        <end position="97"/>
    </location>
</feature>
<dbReference type="GO" id="GO:0006826">
    <property type="term" value="P:iron ion transport"/>
    <property type="evidence" value="ECO:0007669"/>
    <property type="project" value="UniProtKB-KW"/>
</dbReference>
<evidence type="ECO:0000256" key="7">
    <source>
        <dbReference type="ARBA" id="ARBA00023077"/>
    </source>
</evidence>
<keyword evidence="2 10" id="KW-0813">Transport</keyword>
<dbReference type="SUPFAM" id="SSF49464">
    <property type="entry name" value="Carboxypeptidase regulatory domain-like"/>
    <property type="match status" value="1"/>
</dbReference>
<keyword evidence="5 10" id="KW-0812">Transmembrane</keyword>
<evidence type="ECO:0000256" key="6">
    <source>
        <dbReference type="ARBA" id="ARBA00023004"/>
    </source>
</evidence>
<dbReference type="InterPro" id="IPR023997">
    <property type="entry name" value="TonB-dep_OMP_SusC/RagA_CS"/>
</dbReference>
<sequence length="1121" mass="125559">MKWIYFLLIWGLMHRSASLLAQQITLKKPQISLLEAFKEIKKQTDYNFLWAARNVQNTLKVTVNVQAQSVEQTVAELLKGLPLQFKIEDNTIMVFEKKEQDPVKQTNNAVRGGGNLKGIVNSQPISLQKSITGLVTHYATGEPLKGVTVSAKGKGIQVSTGENGFFTLQDVPSAAPITLQFRSVGMKPLELLLDKENMVRVTMEEEVETIKEAVVTGIFQRKKESFTGSSATYTSKELKLIGNQNVLQSLKTLDPAFQIIDNNIFGSDPNRLPDIEINGKSSVIGLSSEYGANPNQPLFILDGFESTLSVISNLSMERIETITLLKDAAAAAIYGSKAANGVVVVETKRPIPGKLKIDYTFRGAVAFPDLSDYNLMNSSEKLEFERMAGVYGTFDHTSQASGGNSNLELLYYNRLRGIASGVDTYWLAEPLRVGFNQQHDITAQGGDANLRYLMSVSYNNIQGIMKRSNRRITNGVAKLTYRKGKLAFSNALSIDVVQADREPVAFSKFALAAPYLRKRNADGSINKLVNANTNGIVGEIFLHFNPLYDYANANSNVEGNNGFTNNFNIIYDMMPGMQLTYKLGLRKNNIHQEIFRSPFNTEFYDATVEKQGKYTQRDGNTFNYDTDLMLSYVKQFKETSTWNIIGGARLDQQNTFNSGYDVFGFIDEEYTNPAFALGFVPGTTATYLDSKRRGASFYGQTNFNLDKRFLFDASLRWDGSSVYGSAKKFTTIWSAGFGWNLQNERYLPFMEMEWLDLLKLRASIGNPGNQNFNDYISMRMYGYNITDRNIFGPGVIVNGGGNPNLRWQKSLNRNVGVEILAFNKRLRLDADYVNKLTDPLLVYIDIPTSTGIGRMPQNMGKQITKGFTLSTNVAAIQKQDFLWRLSLTASQLTAVYRGLGNALENINTANKTRNLVRYYDNASPNDLWAVRSLGIDPATGREVFLNKNNQQTFVHSYEDEVVVGNTEAKIQGVIGTTFMYKGFSASASLRYRYGGQAFLQTLYDKVENITFSTVNYNLDRRAYYDRWKQPGDQVQFKAIGIDGNTPMSSRFVKNDNQLIGESFSLGYETSNKAWLGRLGLATLSARAYMNNIFYASSILNERGLDYPFEQSVSFSINLGFK</sequence>
<evidence type="ECO:0000256" key="12">
    <source>
        <dbReference type="SAM" id="SignalP"/>
    </source>
</evidence>
<dbReference type="InterPro" id="IPR037066">
    <property type="entry name" value="Plug_dom_sf"/>
</dbReference>
<dbReference type="GO" id="GO:0009279">
    <property type="term" value="C:cell outer membrane"/>
    <property type="evidence" value="ECO:0007669"/>
    <property type="project" value="UniProtKB-SubCell"/>
</dbReference>
<dbReference type="Pfam" id="PF13715">
    <property type="entry name" value="CarbopepD_reg_2"/>
    <property type="match status" value="1"/>
</dbReference>
<dbReference type="EMBL" id="FUZF01000001">
    <property type="protein sequence ID" value="SKB38811.1"/>
    <property type="molecule type" value="Genomic_DNA"/>
</dbReference>
<evidence type="ECO:0000259" key="13">
    <source>
        <dbReference type="SMART" id="SM00965"/>
    </source>
</evidence>
<accession>A0A1T5AUT6</accession>
<dbReference type="AlphaFoldDB" id="A0A1T5AUT6"/>
<protein>
    <submittedName>
        <fullName evidence="14">TonB-linked outer membrane protein, SusC/RagA family</fullName>
    </submittedName>
</protein>
<dbReference type="NCBIfam" id="TIGR04057">
    <property type="entry name" value="SusC_RagA_signa"/>
    <property type="match status" value="1"/>
</dbReference>
<dbReference type="InterPro" id="IPR000531">
    <property type="entry name" value="Beta-barrel_TonB"/>
</dbReference>
<evidence type="ECO:0000256" key="2">
    <source>
        <dbReference type="ARBA" id="ARBA00022448"/>
    </source>
</evidence>
<dbReference type="NCBIfam" id="TIGR04056">
    <property type="entry name" value="OMP_RagA_SusC"/>
    <property type="match status" value="1"/>
</dbReference>
<keyword evidence="4" id="KW-0406">Ion transport</keyword>
<evidence type="ECO:0000256" key="1">
    <source>
        <dbReference type="ARBA" id="ARBA00004571"/>
    </source>
</evidence>
<evidence type="ECO:0000256" key="11">
    <source>
        <dbReference type="RuleBase" id="RU003357"/>
    </source>
</evidence>
<keyword evidence="4" id="KW-0410">Iron transport</keyword>
<dbReference type="InterPro" id="IPR039426">
    <property type="entry name" value="TonB-dep_rcpt-like"/>
</dbReference>
<evidence type="ECO:0000256" key="4">
    <source>
        <dbReference type="ARBA" id="ARBA00022496"/>
    </source>
</evidence>
<name>A0A1T5AUT6_9SPHI</name>
<evidence type="ECO:0000256" key="10">
    <source>
        <dbReference type="PROSITE-ProRule" id="PRU01360"/>
    </source>
</evidence>
<dbReference type="Pfam" id="PF07715">
    <property type="entry name" value="Plug"/>
    <property type="match status" value="1"/>
</dbReference>
<evidence type="ECO:0000313" key="15">
    <source>
        <dbReference type="Proteomes" id="UP000190150"/>
    </source>
</evidence>
<dbReference type="STRING" id="1513896.SAMN05660841_00202"/>
<dbReference type="InterPro" id="IPR008969">
    <property type="entry name" value="CarboxyPept-like_regulatory"/>
</dbReference>
<proteinExistence type="inferred from homology"/>
<organism evidence="14 15">
    <name type="scientific">Sphingobacterium nematocida</name>
    <dbReference type="NCBI Taxonomy" id="1513896"/>
    <lineage>
        <taxon>Bacteria</taxon>
        <taxon>Pseudomonadati</taxon>
        <taxon>Bacteroidota</taxon>
        <taxon>Sphingobacteriia</taxon>
        <taxon>Sphingobacteriales</taxon>
        <taxon>Sphingobacteriaceae</taxon>
        <taxon>Sphingobacterium</taxon>
    </lineage>
</organism>
<evidence type="ECO:0000256" key="9">
    <source>
        <dbReference type="ARBA" id="ARBA00023237"/>
    </source>
</evidence>
<dbReference type="InterPro" id="IPR011662">
    <property type="entry name" value="Secretin/TonB_short_N"/>
</dbReference>
<keyword evidence="7 11" id="KW-0798">TonB box</keyword>
<comment type="subcellular location">
    <subcellularLocation>
        <location evidence="1 10">Cell outer membrane</location>
        <topology evidence="1 10">Multi-pass membrane protein</topology>
    </subcellularLocation>
</comment>
<dbReference type="Proteomes" id="UP000190150">
    <property type="component" value="Unassembled WGS sequence"/>
</dbReference>
<keyword evidence="6" id="KW-0408">Iron</keyword>
<dbReference type="RefSeq" id="WP_079640559.1">
    <property type="nucleotide sequence ID" value="NZ_FUZF01000001.1"/>
</dbReference>
<dbReference type="Pfam" id="PF00593">
    <property type="entry name" value="TonB_dep_Rec_b-barrel"/>
    <property type="match status" value="1"/>
</dbReference>
<dbReference type="Gene3D" id="2.60.40.1120">
    <property type="entry name" value="Carboxypeptidase-like, regulatory domain"/>
    <property type="match status" value="1"/>
</dbReference>
<keyword evidence="3 10" id="KW-1134">Transmembrane beta strand</keyword>
<dbReference type="InterPro" id="IPR036942">
    <property type="entry name" value="Beta-barrel_TonB_sf"/>
</dbReference>
<gene>
    <name evidence="14" type="ORF">SAMN05660841_00202</name>
</gene>
<comment type="similarity">
    <text evidence="10 11">Belongs to the TonB-dependent receptor family.</text>
</comment>
<dbReference type="Pfam" id="PF07660">
    <property type="entry name" value="STN"/>
    <property type="match status" value="1"/>
</dbReference>
<evidence type="ECO:0000256" key="8">
    <source>
        <dbReference type="ARBA" id="ARBA00023136"/>
    </source>
</evidence>
<evidence type="ECO:0000313" key="14">
    <source>
        <dbReference type="EMBL" id="SKB38811.1"/>
    </source>
</evidence>
<keyword evidence="15" id="KW-1185">Reference proteome</keyword>
<feature type="signal peptide" evidence="12">
    <location>
        <begin position="1"/>
        <end position="21"/>
    </location>
</feature>
<dbReference type="Gene3D" id="2.40.170.20">
    <property type="entry name" value="TonB-dependent receptor, beta-barrel domain"/>
    <property type="match status" value="1"/>
</dbReference>